<dbReference type="InterPro" id="IPR025246">
    <property type="entry name" value="IS30-like_HTH"/>
</dbReference>
<name>A0A543PCD3_9ACTN</name>
<feature type="domain" description="Transposase IS30-like HTH" evidence="1">
    <location>
        <begin position="94"/>
        <end position="134"/>
    </location>
</feature>
<keyword evidence="3" id="KW-1185">Reference proteome</keyword>
<organism evidence="2 3">
    <name type="scientific">Blastococcus colisei</name>
    <dbReference type="NCBI Taxonomy" id="1564162"/>
    <lineage>
        <taxon>Bacteria</taxon>
        <taxon>Bacillati</taxon>
        <taxon>Actinomycetota</taxon>
        <taxon>Actinomycetes</taxon>
        <taxon>Geodermatophilales</taxon>
        <taxon>Geodermatophilaceae</taxon>
        <taxon>Blastococcus</taxon>
    </lineage>
</organism>
<dbReference type="Proteomes" id="UP000319865">
    <property type="component" value="Unassembled WGS sequence"/>
</dbReference>
<sequence>MVEVLRRTSNNYGVVQRVARLTRYLERQVGDRTSAPRTDQPHKLSQRLSGGTVPTILAAYQAGATTREVGEQFGLAHSSINKLLKQHGITARSHSLTADEARQAVDLYEAGLSVRVIADHLGFGASTIMRALVRAGVNIRPRLVR</sequence>
<dbReference type="EMBL" id="VFQE01000001">
    <property type="protein sequence ID" value="TQN41680.1"/>
    <property type="molecule type" value="Genomic_DNA"/>
</dbReference>
<protein>
    <submittedName>
        <fullName evidence="2">Helix-turn-helix protein</fullName>
    </submittedName>
</protein>
<accession>A0A543PCD3</accession>
<gene>
    <name evidence="2" type="ORF">FHU33_1057</name>
</gene>
<evidence type="ECO:0000313" key="2">
    <source>
        <dbReference type="EMBL" id="TQN41680.1"/>
    </source>
</evidence>
<reference evidence="2 3" key="1">
    <citation type="submission" date="2019-06" db="EMBL/GenBank/DDBJ databases">
        <title>Sequencing the genomes of 1000 actinobacteria strains.</title>
        <authorList>
            <person name="Klenk H.-P."/>
        </authorList>
    </citation>
    <scope>NUCLEOTIDE SEQUENCE [LARGE SCALE GENOMIC DNA]</scope>
    <source>
        <strain evidence="2 3">DSM 46837</strain>
    </source>
</reference>
<evidence type="ECO:0000259" key="1">
    <source>
        <dbReference type="Pfam" id="PF13936"/>
    </source>
</evidence>
<dbReference type="AlphaFoldDB" id="A0A543PCD3"/>
<comment type="caution">
    <text evidence="2">The sequence shown here is derived from an EMBL/GenBank/DDBJ whole genome shotgun (WGS) entry which is preliminary data.</text>
</comment>
<evidence type="ECO:0000313" key="3">
    <source>
        <dbReference type="Proteomes" id="UP000319865"/>
    </source>
</evidence>
<proteinExistence type="predicted"/>
<dbReference type="Gene3D" id="1.10.10.60">
    <property type="entry name" value="Homeodomain-like"/>
    <property type="match status" value="2"/>
</dbReference>
<dbReference type="Pfam" id="PF13936">
    <property type="entry name" value="HTH_38"/>
    <property type="match status" value="1"/>
</dbReference>